<keyword evidence="3" id="KW-0862">Zinc</keyword>
<name>A0A2Z7C1Z6_9LAMI</name>
<dbReference type="InterPro" id="IPR013083">
    <property type="entry name" value="Znf_RING/FYVE/PHD"/>
</dbReference>
<organism evidence="8 9">
    <name type="scientific">Dorcoceras hygrometricum</name>
    <dbReference type="NCBI Taxonomy" id="472368"/>
    <lineage>
        <taxon>Eukaryota</taxon>
        <taxon>Viridiplantae</taxon>
        <taxon>Streptophyta</taxon>
        <taxon>Embryophyta</taxon>
        <taxon>Tracheophyta</taxon>
        <taxon>Spermatophyta</taxon>
        <taxon>Magnoliopsida</taxon>
        <taxon>eudicotyledons</taxon>
        <taxon>Gunneridae</taxon>
        <taxon>Pentapetalae</taxon>
        <taxon>asterids</taxon>
        <taxon>lamiids</taxon>
        <taxon>Lamiales</taxon>
        <taxon>Gesneriaceae</taxon>
        <taxon>Didymocarpoideae</taxon>
        <taxon>Trichosporeae</taxon>
        <taxon>Loxocarpinae</taxon>
        <taxon>Dorcoceras</taxon>
    </lineage>
</organism>
<keyword evidence="2" id="KW-0863">Zinc-finger</keyword>
<feature type="compositionally biased region" description="Polar residues" evidence="6">
    <location>
        <begin position="457"/>
        <end position="472"/>
    </location>
</feature>
<dbReference type="OrthoDB" id="787137at2759"/>
<keyword evidence="1" id="KW-0479">Metal-binding</keyword>
<keyword evidence="4" id="KW-0805">Transcription regulation</keyword>
<keyword evidence="9" id="KW-1185">Reference proteome</keyword>
<dbReference type="Gene3D" id="3.30.40.10">
    <property type="entry name" value="Zinc/RING finger domain, C3HC4 (zinc finger)"/>
    <property type="match status" value="1"/>
</dbReference>
<evidence type="ECO:0000256" key="6">
    <source>
        <dbReference type="SAM" id="MobiDB-lite"/>
    </source>
</evidence>
<evidence type="ECO:0000313" key="8">
    <source>
        <dbReference type="EMBL" id="KZV40935.1"/>
    </source>
</evidence>
<accession>A0A2Z7C1Z6</accession>
<dbReference type="SUPFAM" id="SSF57903">
    <property type="entry name" value="FYVE/PHD zinc finger"/>
    <property type="match status" value="1"/>
</dbReference>
<dbReference type="InterPro" id="IPR056280">
    <property type="entry name" value="AIPP2-like_SPOC"/>
</dbReference>
<evidence type="ECO:0000256" key="1">
    <source>
        <dbReference type="ARBA" id="ARBA00022723"/>
    </source>
</evidence>
<dbReference type="PANTHER" id="PTHR33304:SF9">
    <property type="entry name" value="RING_FYVE_PHD ZINC FINGER SUPERFAMILY PROTEIN"/>
    <property type="match status" value="1"/>
</dbReference>
<dbReference type="GO" id="GO:0034244">
    <property type="term" value="P:negative regulation of transcription elongation by RNA polymerase II"/>
    <property type="evidence" value="ECO:0007669"/>
    <property type="project" value="InterPro"/>
</dbReference>
<dbReference type="Pfam" id="PF23121">
    <property type="entry name" value="SPOC_AIPP2"/>
    <property type="match status" value="1"/>
</dbReference>
<dbReference type="GO" id="GO:0008270">
    <property type="term" value="F:zinc ion binding"/>
    <property type="evidence" value="ECO:0007669"/>
    <property type="project" value="UniProtKB-KW"/>
</dbReference>
<sequence>MSSLSSGETMLVIPQTKGFSCSDKNEDVDYRSKSGTCNVCSAPCSSCYHDNQILMKSAVESAGETCAERSIVDWGKRRQTEQLSEMSIIETINSSADSSEIALRKAFSRTSDTSASNDAVVLANFEAQRVLAGYDDCLSCETRIDDATKMLNFTSENAHMMNPPCSSVSTVHLNLSQIPASKGTDAPSDLLMARDRSSVNSLLCGSNSRGIDADKSSIPHLESLEGSKEHLDSSLVGPVVTDVSRDVPATTAVSSANNDDMRAAIHPRDEAEDSDIVEQDVKVCDICGDAGREDLLAICCRCSDGAEHTYCMREMLAKVPEGDWLCEECKSSEVRYQRREKLGRLDENEKNYSGQASSERMNSSDVEGNRTRGCLNISTKRPRDDVDTEVSSVMKKLAVDSTVGTPMPSRSDKAAALSRENSSKNLEKGKVLSSHGIPTSDAVTVSNTPELARPGSDQRSPNFRGTLSKSNSLTFQNLKPKVKLVDQVQRDKSASELASLRFQSGTVRPIGRSLSFKSTNSIYPESKTKMLSPRLSNILEGKNTKNRGSLRSEDGSINLVMPTSMRLSSRGDKKIASRAETCSLSVHPEIKPVQLGKSVPLSRSSSIASRRSADLTGSVGEFKKPSIYGLNTPRVSSASEINNFDEKSSHTSPKEDSSSCSGVSCSGVSETPNLNAIECLPGGFARLGELTNSAEPSGEDSGSHFRTSHVKSFRNENNNLKAAIEAAVRRKPIGYKRHRYDEPSALSKGGDFPSKDHLSSSTRIEISVAEAAERHIVSQNLTADCHGTPNPFDNFSSVAAEAISSGREEVPSVRLDVKSFSSDVYRNVVSPRTLKSFAIPEHEYIWQGSFEIYQNDKVFTVWDGIQAHRSTCASSEVLESVIKFKSKIVLNEVPRLSTWPVQFQEHGVEEDDIALFFLLKILRVWLENMMKNDLAFKGSLDGVELLIFPSNQLPENFQRWNMLFFLWGVFRAKKGSCLPNMPDTLKQFFAPQNVPPSIIPVPGDRYMLRPVSKDLLATDDKSSEPKVHASESLCDTMLTEAVNGDCGSKVSSSDGLDGWQNSSCSTALSGARATCQKPTDTCLEGGANPICRPLQSTLSSVISQSQPPLMQLDTLVPKEQSSHPSYKPSDCILDTPPEGGIGETPTILDRMTCNPDQVKLRMVGEDLSSCAKAPMEDDQGTRGLNTEVNRLLLNHYEYLRPRSTCMETRAPNACTSHVLAENDDNHCLPRRALGKMNRVDLENRDYEVCDETVICGHSENAERRFFPMELQLVDISMPRKLNTVEQDQPHDRAPNLELALGAERKSSISDIQLSMIRNPERKVAKEYIHDRRLIIADEDDEELASLSLSLSFPFPKEEKTTKSVLKTEQLVSDKDHVTTSFPLFRDFEDK</sequence>
<proteinExistence type="predicted"/>
<evidence type="ECO:0000259" key="7">
    <source>
        <dbReference type="Pfam" id="PF23121"/>
    </source>
</evidence>
<feature type="region of interest" description="Disordered" evidence="6">
    <location>
        <begin position="346"/>
        <end position="472"/>
    </location>
</feature>
<dbReference type="InterPro" id="IPR011011">
    <property type="entry name" value="Znf_FYVE_PHD"/>
</dbReference>
<keyword evidence="5" id="KW-0804">Transcription</keyword>
<evidence type="ECO:0000256" key="2">
    <source>
        <dbReference type="ARBA" id="ARBA00022771"/>
    </source>
</evidence>
<feature type="compositionally biased region" description="Polar residues" evidence="6">
    <location>
        <begin position="351"/>
        <end position="366"/>
    </location>
</feature>
<protein>
    <recommendedName>
        <fullName evidence="7">AIPP2-like SPOC-like domain-containing protein</fullName>
    </recommendedName>
</protein>
<evidence type="ECO:0000256" key="5">
    <source>
        <dbReference type="ARBA" id="ARBA00023163"/>
    </source>
</evidence>
<feature type="region of interest" description="Disordered" evidence="6">
    <location>
        <begin position="596"/>
        <end position="615"/>
    </location>
</feature>
<feature type="compositionally biased region" description="Basic and acidic residues" evidence="6">
    <location>
        <begin position="421"/>
        <end position="430"/>
    </location>
</feature>
<dbReference type="PANTHER" id="PTHR33304">
    <property type="match status" value="1"/>
</dbReference>
<dbReference type="GO" id="GO:0140566">
    <property type="term" value="F:histone reader activity"/>
    <property type="evidence" value="ECO:0007669"/>
    <property type="project" value="InterPro"/>
</dbReference>
<feature type="compositionally biased region" description="Basic and acidic residues" evidence="6">
    <location>
        <begin position="644"/>
        <end position="657"/>
    </location>
</feature>
<feature type="domain" description="AIPP2-like SPOC-like" evidence="7">
    <location>
        <begin position="846"/>
        <end position="970"/>
    </location>
</feature>
<dbReference type="InterPro" id="IPR049914">
    <property type="entry name" value="PHD1-3/5-6"/>
</dbReference>
<dbReference type="Proteomes" id="UP000250235">
    <property type="component" value="Unassembled WGS sequence"/>
</dbReference>
<evidence type="ECO:0000256" key="4">
    <source>
        <dbReference type="ARBA" id="ARBA00023015"/>
    </source>
</evidence>
<evidence type="ECO:0000313" key="9">
    <source>
        <dbReference type="Proteomes" id="UP000250235"/>
    </source>
</evidence>
<reference evidence="8 9" key="1">
    <citation type="journal article" date="2015" name="Proc. Natl. Acad. Sci. U.S.A.">
        <title>The resurrection genome of Boea hygrometrica: A blueprint for survival of dehydration.</title>
        <authorList>
            <person name="Xiao L."/>
            <person name="Yang G."/>
            <person name="Zhang L."/>
            <person name="Yang X."/>
            <person name="Zhao S."/>
            <person name="Ji Z."/>
            <person name="Zhou Q."/>
            <person name="Hu M."/>
            <person name="Wang Y."/>
            <person name="Chen M."/>
            <person name="Xu Y."/>
            <person name="Jin H."/>
            <person name="Xiao X."/>
            <person name="Hu G."/>
            <person name="Bao F."/>
            <person name="Hu Y."/>
            <person name="Wan P."/>
            <person name="Li L."/>
            <person name="Deng X."/>
            <person name="Kuang T."/>
            <person name="Xiang C."/>
            <person name="Zhu J.K."/>
            <person name="Oliver M.J."/>
            <person name="He Y."/>
        </authorList>
    </citation>
    <scope>NUCLEOTIDE SEQUENCE [LARGE SCALE GENOMIC DNA]</scope>
    <source>
        <strain evidence="9">cv. XS01</strain>
    </source>
</reference>
<gene>
    <name evidence="8" type="ORF">F511_05180</name>
</gene>
<feature type="region of interest" description="Disordered" evidence="6">
    <location>
        <begin position="639"/>
        <end position="665"/>
    </location>
</feature>
<dbReference type="EMBL" id="KQ999852">
    <property type="protein sequence ID" value="KZV40935.1"/>
    <property type="molecule type" value="Genomic_DNA"/>
</dbReference>
<evidence type="ECO:0000256" key="3">
    <source>
        <dbReference type="ARBA" id="ARBA00022833"/>
    </source>
</evidence>